<evidence type="ECO:0000313" key="7">
    <source>
        <dbReference type="EMBL" id="OLP86692.1"/>
    </source>
</evidence>
<comment type="similarity">
    <text evidence="2">Belongs to the major facilitator superfamily. Folate-biopterin transporter (TC 2.A.71) family.</text>
</comment>
<dbReference type="Proteomes" id="UP000186817">
    <property type="component" value="Unassembled WGS sequence"/>
</dbReference>
<evidence type="ECO:0000256" key="3">
    <source>
        <dbReference type="ARBA" id="ARBA00022448"/>
    </source>
</evidence>
<name>A0A1Q9CUT5_SYMMI</name>
<dbReference type="InterPro" id="IPR039309">
    <property type="entry name" value="BT1"/>
</dbReference>
<evidence type="ECO:0000256" key="6">
    <source>
        <dbReference type="ARBA" id="ARBA00023136"/>
    </source>
</evidence>
<dbReference type="OrthoDB" id="754047at2759"/>
<protein>
    <submittedName>
        <fullName evidence="7">Putative folate-biopterin transporter 2</fullName>
    </submittedName>
</protein>
<comment type="subcellular location">
    <subcellularLocation>
        <location evidence="1">Membrane</location>
        <topology evidence="1">Multi-pass membrane protein</topology>
    </subcellularLocation>
</comment>
<dbReference type="Pfam" id="PF03092">
    <property type="entry name" value="BT1"/>
    <property type="match status" value="1"/>
</dbReference>
<dbReference type="OMA" id="YFFVVIE"/>
<keyword evidence="5" id="KW-1133">Transmembrane helix</keyword>
<dbReference type="Gene3D" id="1.20.1250.20">
    <property type="entry name" value="MFS general substrate transporter like domains"/>
    <property type="match status" value="1"/>
</dbReference>
<proteinExistence type="inferred from homology"/>
<dbReference type="GO" id="GO:0016020">
    <property type="term" value="C:membrane"/>
    <property type="evidence" value="ECO:0007669"/>
    <property type="project" value="UniProtKB-SubCell"/>
</dbReference>
<dbReference type="PANTHER" id="PTHR31585">
    <property type="entry name" value="FOLATE-BIOPTERIN TRANSPORTER 1, CHLOROPLASTIC"/>
    <property type="match status" value="1"/>
</dbReference>
<sequence>MMDVDEALTSPRPSFRAAFGSSLLLTIFLTHHLLNGFGGGLVFQAMDFTYRGLKVDGPTLQVLTAVARLPFSMKALMGLVSDGFPICGRRKAPYLFIATVAAVAAFLFLGFASTPSTQSTTGCLFAIFFQMALADLLVEAKYSEKVKTMPERGPELLTFVSCGVSVLNLISTICAGALLQNYGTRICYLLALPMAALLLWPVACNHLEEERIPGSRRFGPDLQNWRGKGFIPFMLALASGLAALILLVCSLLIKSVTINFLVALSLGMLNLALLSSFLRPVIAKINAFYFLQSIFHIGTHGAAFYFFTDTEESYRDGPHFSYQFYVTGMGCVAAGCSLLGAGCYNLLAKKWTYRSMLMSTSLAYALANGLSVIAYKRVNIKYGIPDAGFMLASSAMQTVLGQLAWMPMTVMLAQLVPQGLESVMYALLSASLSLGFAVANYGGALVLSLLGVTPNGAVHEDAKFENLWIAALLSACGPCVPLFLVRILIPEGRQTDRLLELDAGSATAGSLFERMCGRVDEMGDQMEYQHAEEELTELTWVRSALQSSSLGREPSLDASRETRGQLSAEKFSLAATS</sequence>
<evidence type="ECO:0000256" key="1">
    <source>
        <dbReference type="ARBA" id="ARBA00004141"/>
    </source>
</evidence>
<evidence type="ECO:0000256" key="5">
    <source>
        <dbReference type="ARBA" id="ARBA00022989"/>
    </source>
</evidence>
<gene>
    <name evidence="7" type="ORF">AK812_SmicGene32165</name>
</gene>
<dbReference type="SUPFAM" id="SSF103473">
    <property type="entry name" value="MFS general substrate transporter"/>
    <property type="match status" value="1"/>
</dbReference>
<accession>A0A1Q9CUT5</accession>
<evidence type="ECO:0000256" key="2">
    <source>
        <dbReference type="ARBA" id="ARBA00007015"/>
    </source>
</evidence>
<dbReference type="AlphaFoldDB" id="A0A1Q9CUT5"/>
<reference evidence="7 8" key="1">
    <citation type="submission" date="2016-02" db="EMBL/GenBank/DDBJ databases">
        <title>Genome analysis of coral dinoflagellate symbionts highlights evolutionary adaptations to a symbiotic lifestyle.</title>
        <authorList>
            <person name="Aranda M."/>
            <person name="Li Y."/>
            <person name="Liew Y.J."/>
            <person name="Baumgarten S."/>
            <person name="Simakov O."/>
            <person name="Wilson M."/>
            <person name="Piel J."/>
            <person name="Ashoor H."/>
            <person name="Bougouffa S."/>
            <person name="Bajic V.B."/>
            <person name="Ryu T."/>
            <person name="Ravasi T."/>
            <person name="Bayer T."/>
            <person name="Micklem G."/>
            <person name="Kim H."/>
            <person name="Bhak J."/>
            <person name="Lajeunesse T.C."/>
            <person name="Voolstra C.R."/>
        </authorList>
    </citation>
    <scope>NUCLEOTIDE SEQUENCE [LARGE SCALE GENOMIC DNA]</scope>
    <source>
        <strain evidence="7 8">CCMP2467</strain>
    </source>
</reference>
<dbReference type="EMBL" id="LSRX01000903">
    <property type="protein sequence ID" value="OLP86692.1"/>
    <property type="molecule type" value="Genomic_DNA"/>
</dbReference>
<comment type="caution">
    <text evidence="7">The sequence shown here is derived from an EMBL/GenBank/DDBJ whole genome shotgun (WGS) entry which is preliminary data.</text>
</comment>
<evidence type="ECO:0000256" key="4">
    <source>
        <dbReference type="ARBA" id="ARBA00022692"/>
    </source>
</evidence>
<keyword evidence="4" id="KW-0812">Transmembrane</keyword>
<dbReference type="PANTHER" id="PTHR31585:SF51">
    <property type="entry name" value="TRANSPORTER, PUTATIVE-RELATED"/>
    <property type="match status" value="1"/>
</dbReference>
<dbReference type="InterPro" id="IPR036259">
    <property type="entry name" value="MFS_trans_sf"/>
</dbReference>
<organism evidence="7 8">
    <name type="scientific">Symbiodinium microadriaticum</name>
    <name type="common">Dinoflagellate</name>
    <name type="synonym">Zooxanthella microadriatica</name>
    <dbReference type="NCBI Taxonomy" id="2951"/>
    <lineage>
        <taxon>Eukaryota</taxon>
        <taxon>Sar</taxon>
        <taxon>Alveolata</taxon>
        <taxon>Dinophyceae</taxon>
        <taxon>Suessiales</taxon>
        <taxon>Symbiodiniaceae</taxon>
        <taxon>Symbiodinium</taxon>
    </lineage>
</organism>
<keyword evidence="3" id="KW-0813">Transport</keyword>
<evidence type="ECO:0000313" key="8">
    <source>
        <dbReference type="Proteomes" id="UP000186817"/>
    </source>
</evidence>
<keyword evidence="6" id="KW-0472">Membrane</keyword>
<keyword evidence="8" id="KW-1185">Reference proteome</keyword>